<sequence>MSRAHCAVRAIMNCPYRLTDWTEELKPRWCGFSKRGKRT</sequence>
<organism evidence="1 2">
    <name type="scientific">Thermogutta terrifontis</name>
    <dbReference type="NCBI Taxonomy" id="1331910"/>
    <lineage>
        <taxon>Bacteria</taxon>
        <taxon>Pseudomonadati</taxon>
        <taxon>Planctomycetota</taxon>
        <taxon>Planctomycetia</taxon>
        <taxon>Pirellulales</taxon>
        <taxon>Thermoguttaceae</taxon>
        <taxon>Thermogutta</taxon>
    </lineage>
</organism>
<reference evidence="1 2" key="1">
    <citation type="journal article" name="Front. Microbiol.">
        <title>Sugar Metabolism of the First Thermophilic Planctomycete Thermogutta terrifontis: Comparative Genomic and Transcriptomic Approaches.</title>
        <authorList>
            <person name="Elcheninov A.G."/>
            <person name="Menzel P."/>
            <person name="Gudbergsdottir S.R."/>
            <person name="Slesarev A.I."/>
            <person name="Kadnikov V.V."/>
            <person name="Krogh A."/>
            <person name="Bonch-Osmolovskaya E.A."/>
            <person name="Peng X."/>
            <person name="Kublanov I.V."/>
        </authorList>
    </citation>
    <scope>NUCLEOTIDE SEQUENCE [LARGE SCALE GENOMIC DNA]</scope>
    <source>
        <strain evidence="1 2">R1</strain>
    </source>
</reference>
<protein>
    <submittedName>
        <fullName evidence="1">Uncharacterized protein</fullName>
    </submittedName>
</protein>
<evidence type="ECO:0000313" key="1">
    <source>
        <dbReference type="EMBL" id="ASV74539.1"/>
    </source>
</evidence>
<dbReference type="EMBL" id="CP018477">
    <property type="protein sequence ID" value="ASV74539.1"/>
    <property type="molecule type" value="Genomic_DNA"/>
</dbReference>
<dbReference type="Proteomes" id="UP000215086">
    <property type="component" value="Chromosome"/>
</dbReference>
<proteinExistence type="predicted"/>
<gene>
    <name evidence="1" type="ORF">THTE_1937</name>
</gene>
<evidence type="ECO:0000313" key="2">
    <source>
        <dbReference type="Proteomes" id="UP000215086"/>
    </source>
</evidence>
<dbReference type="AlphaFoldDB" id="A0A286REZ3"/>
<accession>A0A286REZ3</accession>
<dbReference type="KEGG" id="ttf:THTE_1937"/>
<keyword evidence="2" id="KW-1185">Reference proteome</keyword>
<name>A0A286REZ3_9BACT</name>